<dbReference type="InterPro" id="IPR027483">
    <property type="entry name" value="PInositol-4-P-4/5-kinase_C_sf"/>
</dbReference>
<evidence type="ECO:0000313" key="3">
    <source>
        <dbReference type="Proteomes" id="UP001178507"/>
    </source>
</evidence>
<dbReference type="InterPro" id="IPR023610">
    <property type="entry name" value="PInositol-4/5-P-5/4-kinase"/>
</dbReference>
<dbReference type="PANTHER" id="PTHR23086">
    <property type="entry name" value="PHOSPHATIDYLINOSITOL-4-PHOSPHATE 5-KINASE"/>
    <property type="match status" value="1"/>
</dbReference>
<feature type="domain" description="PIPK" evidence="1">
    <location>
        <begin position="577"/>
        <end position="650"/>
    </location>
</feature>
<reference evidence="2" key="1">
    <citation type="submission" date="2023-08" db="EMBL/GenBank/DDBJ databases">
        <authorList>
            <person name="Chen Y."/>
            <person name="Shah S."/>
            <person name="Dougan E. K."/>
            <person name="Thang M."/>
            <person name="Chan C."/>
        </authorList>
    </citation>
    <scope>NUCLEOTIDE SEQUENCE</scope>
</reference>
<comment type="caution">
    <text evidence="2">The sequence shown here is derived from an EMBL/GenBank/DDBJ whole genome shotgun (WGS) entry which is preliminary data.</text>
</comment>
<dbReference type="EMBL" id="CAUJNA010000086">
    <property type="protein sequence ID" value="CAJ1371549.1"/>
    <property type="molecule type" value="Genomic_DNA"/>
</dbReference>
<sequence length="657" mass="72943">MQDMAAKIPDVGLAKTLELLQQKAMARSRRRQLLHDYAIVEMPSAATDDIIAVLAVQTAHAIHEDWDADRNLVERVEQDPLRLVGGVELRRQLGEEISGLGLPCQDVSFLEQHGRIDYSLLHHRRVVFETSAGQLHSACGHGACRRCLSAHVEAALPGCLRQWALEVQCPAAGCGRRLPQRLVLSVSAAEKLAAVLDQAVVWPEEAQCPRCGAENSTIHVNRACGHSACAECWLADLEPKLQWSRANCTLDIPCCRLGCSQGCSEVLQRLSPAPLAPLDAVQSYVQEVQQHMKDFSAWCVHGGAPCTPGPECSKCGSMSLALLHCSCGVAACRQCWQRFVDEHLQWCRDNFAFFPDCLAFCCSPLHRAQVVDLLPTMTQDINTHETELKATLLRLSCAAPRGRVGPSCPICGEVRVALLCHKGHVRVALLCHKGHETHAACEQCWGRWAEEQLEQCVRCRQPPARCLWPDCCVDMIEAALWTEVQKSSQPLQQHLTRLARRKRLQRSPMYPAALQVDCPSPSCVGLGYLGFDTVMCFICERQWDAESGVTDKPPELLPAGSELQVAGLTVRRCPQCQEYIEKNGGCVLYMGIIDILQEYTTSKAMESRFKSLKYGLKRSFRKQSTISDFSTAVSSAPPDHYAKRFLDFMIERLCHAL</sequence>
<dbReference type="GO" id="GO:0005886">
    <property type="term" value="C:plasma membrane"/>
    <property type="evidence" value="ECO:0007669"/>
    <property type="project" value="TreeGrafter"/>
</dbReference>
<dbReference type="SUPFAM" id="SSF56104">
    <property type="entry name" value="SAICAR synthase-like"/>
    <property type="match status" value="1"/>
</dbReference>
<dbReference type="Proteomes" id="UP001178507">
    <property type="component" value="Unassembled WGS sequence"/>
</dbReference>
<dbReference type="GO" id="GO:0046854">
    <property type="term" value="P:phosphatidylinositol phosphate biosynthetic process"/>
    <property type="evidence" value="ECO:0007669"/>
    <property type="project" value="TreeGrafter"/>
</dbReference>
<proteinExistence type="predicted"/>
<evidence type="ECO:0000259" key="1">
    <source>
        <dbReference type="Pfam" id="PF01504"/>
    </source>
</evidence>
<gene>
    <name evidence="2" type="ORF">EVOR1521_LOCUS1845</name>
</gene>
<accession>A0AA36MGW6</accession>
<dbReference type="PANTHER" id="PTHR23086:SF8">
    <property type="entry name" value="PHOSPHATIDYLINOSITOL 5-PHOSPHATE 4-KINASE, ISOFORM A"/>
    <property type="match status" value="1"/>
</dbReference>
<evidence type="ECO:0000313" key="2">
    <source>
        <dbReference type="EMBL" id="CAJ1371549.1"/>
    </source>
</evidence>
<dbReference type="GO" id="GO:0016308">
    <property type="term" value="F:1-phosphatidylinositol-4-phosphate 5-kinase activity"/>
    <property type="evidence" value="ECO:0007669"/>
    <property type="project" value="TreeGrafter"/>
</dbReference>
<name>A0AA36MGW6_9DINO</name>
<protein>
    <recommendedName>
        <fullName evidence="1">PIPK domain-containing protein</fullName>
    </recommendedName>
</protein>
<dbReference type="Pfam" id="PF01504">
    <property type="entry name" value="PIP5K"/>
    <property type="match status" value="1"/>
</dbReference>
<dbReference type="AlphaFoldDB" id="A0AA36MGW6"/>
<organism evidence="2 3">
    <name type="scientific">Effrenium voratum</name>
    <dbReference type="NCBI Taxonomy" id="2562239"/>
    <lineage>
        <taxon>Eukaryota</taxon>
        <taxon>Sar</taxon>
        <taxon>Alveolata</taxon>
        <taxon>Dinophyceae</taxon>
        <taxon>Suessiales</taxon>
        <taxon>Symbiodiniaceae</taxon>
        <taxon>Effrenium</taxon>
    </lineage>
</organism>
<dbReference type="Gene3D" id="3.30.810.10">
    <property type="entry name" value="2-Layer Sandwich"/>
    <property type="match status" value="1"/>
</dbReference>
<dbReference type="InterPro" id="IPR002498">
    <property type="entry name" value="PInositol-4-P-4/5-kinase_core"/>
</dbReference>
<keyword evidence="3" id="KW-1185">Reference proteome</keyword>